<dbReference type="STRING" id="679926.Mpet_1598"/>
<dbReference type="InterPro" id="IPR056504">
    <property type="entry name" value="HTH_HVO_0163_N"/>
</dbReference>
<dbReference type="EMBL" id="CP002117">
    <property type="protein sequence ID" value="ADN36355.1"/>
    <property type="molecule type" value="Genomic_DNA"/>
</dbReference>
<evidence type="ECO:0000256" key="1">
    <source>
        <dbReference type="SAM" id="Phobius"/>
    </source>
</evidence>
<dbReference type="PROSITE" id="PS50987">
    <property type="entry name" value="HTH_ARSR_2"/>
    <property type="match status" value="1"/>
</dbReference>
<dbReference type="InterPro" id="IPR011991">
    <property type="entry name" value="ArsR-like_HTH"/>
</dbReference>
<gene>
    <name evidence="3" type="ordered locus">Mpet_1598</name>
</gene>
<dbReference type="Pfam" id="PF13412">
    <property type="entry name" value="HTH_24"/>
    <property type="match status" value="1"/>
</dbReference>
<dbReference type="InterPro" id="IPR036388">
    <property type="entry name" value="WH-like_DNA-bd_sf"/>
</dbReference>
<feature type="transmembrane region" description="Helical" evidence="1">
    <location>
        <begin position="9"/>
        <end position="27"/>
    </location>
</feature>
<dbReference type="PANTHER" id="PTHR36216">
    <property type="entry name" value="TRANSCRIPTIONAL REGULATOR, TRMB"/>
    <property type="match status" value="1"/>
</dbReference>
<dbReference type="InterPro" id="IPR001845">
    <property type="entry name" value="HTH_ArsR_DNA-bd_dom"/>
</dbReference>
<organism evidence="3 4">
    <name type="scientific">Methanolacinia petrolearia (strain DSM 11571 / OCM 486 / SEBR 4847)</name>
    <name type="common">Methanoplanus petrolearius</name>
    <dbReference type="NCBI Taxonomy" id="679926"/>
    <lineage>
        <taxon>Archaea</taxon>
        <taxon>Methanobacteriati</taxon>
        <taxon>Methanobacteriota</taxon>
        <taxon>Stenosarchaea group</taxon>
        <taxon>Methanomicrobia</taxon>
        <taxon>Methanomicrobiales</taxon>
        <taxon>Methanomicrobiaceae</taxon>
        <taxon>Methanolacinia</taxon>
    </lineage>
</organism>
<dbReference type="GeneID" id="9744069"/>
<dbReference type="CDD" id="cd00090">
    <property type="entry name" value="HTH_ARSR"/>
    <property type="match status" value="2"/>
</dbReference>
<dbReference type="GO" id="GO:0003700">
    <property type="term" value="F:DNA-binding transcription factor activity"/>
    <property type="evidence" value="ECO:0007669"/>
    <property type="project" value="InterPro"/>
</dbReference>
<reference evidence="3 4" key="1">
    <citation type="journal article" date="2010" name="Stand. Genomic Sci.">
        <title>Complete genome sequence of Methanoplanus petrolearius type strain (SEBR 4847).</title>
        <authorList>
            <person name="Brambilla E."/>
            <person name="Djao O.D."/>
            <person name="Daligault H."/>
            <person name="Lapidus A."/>
            <person name="Lucas S."/>
            <person name="Hammon N."/>
            <person name="Nolan M."/>
            <person name="Tice H."/>
            <person name="Cheng J.F."/>
            <person name="Han C."/>
            <person name="Tapia R."/>
            <person name="Goodwin L."/>
            <person name="Pitluck S."/>
            <person name="Liolios K."/>
            <person name="Ivanova N."/>
            <person name="Mavromatis K."/>
            <person name="Mikhailova N."/>
            <person name="Pati A."/>
            <person name="Chen A."/>
            <person name="Palaniappan K."/>
            <person name="Land M."/>
            <person name="Hauser L."/>
            <person name="Chang Y.J."/>
            <person name="Jeffries C.D."/>
            <person name="Rohde M."/>
            <person name="Spring S."/>
            <person name="Sikorski J."/>
            <person name="Goker M."/>
            <person name="Woyke T."/>
            <person name="Bristow J."/>
            <person name="Eisen J.A."/>
            <person name="Markowitz V."/>
            <person name="Hugenholtz P."/>
            <person name="Kyrpides N.C."/>
            <person name="Klenk H.P."/>
        </authorList>
    </citation>
    <scope>NUCLEOTIDE SEQUENCE [LARGE SCALE GENOMIC DNA]</scope>
    <source>
        <strain evidence="4">DSM 11571 / OCM 486 / SEBR 4847</strain>
    </source>
</reference>
<proteinExistence type="predicted"/>
<dbReference type="Pfam" id="PF24266">
    <property type="entry name" value="HTH_HVO_0163_N"/>
    <property type="match status" value="1"/>
</dbReference>
<dbReference type="InterPro" id="IPR036390">
    <property type="entry name" value="WH_DNA-bd_sf"/>
</dbReference>
<dbReference type="AlphaFoldDB" id="E1RGR0"/>
<name>E1RGR0_METP4</name>
<dbReference type="HOGENOM" id="CLU_1248301_0_0_2"/>
<evidence type="ECO:0000313" key="3">
    <source>
        <dbReference type="EMBL" id="ADN36355.1"/>
    </source>
</evidence>
<dbReference type="Gene3D" id="1.10.10.10">
    <property type="entry name" value="Winged helix-like DNA-binding domain superfamily/Winged helix DNA-binding domain"/>
    <property type="match status" value="2"/>
</dbReference>
<keyword evidence="4" id="KW-1185">Reference proteome</keyword>
<keyword evidence="1" id="KW-1133">Transmembrane helix</keyword>
<dbReference type="KEGG" id="mpi:Mpet_1598"/>
<evidence type="ECO:0000259" key="2">
    <source>
        <dbReference type="PROSITE" id="PS50987"/>
    </source>
</evidence>
<accession>E1RGR0</accession>
<protein>
    <recommendedName>
        <fullName evidence="2">HTH arsR-type domain-containing protein</fullName>
    </recommendedName>
</protein>
<sequence length="221" mass="25608" precursor="true">MKKINRAKIIFMMIIVSITVLGIFYSSCYSKILEDQPGLVATSRNFMGFNIFPSIIFGSVTRKNILENQIRFEIYKLIDENPGIYFSEILRDGDLKKGTLEYHLKIMESEGTVCSVCESGKHHYFIGDSSYSNEEKELFLIMRDGTLKRIITEVYKNPRINNKKIAENTGYSESTTSKHLGFLKGKGVIESQTKGWFTMYNISDDFYNLFEKHIYSEFRVK</sequence>
<dbReference type="SUPFAM" id="SSF46785">
    <property type="entry name" value="Winged helix' DNA-binding domain"/>
    <property type="match status" value="2"/>
</dbReference>
<keyword evidence="1" id="KW-0472">Membrane</keyword>
<feature type="domain" description="HTH arsR-type" evidence="2">
    <location>
        <begin position="127"/>
        <end position="221"/>
    </location>
</feature>
<dbReference type="RefSeq" id="WP_013329532.1">
    <property type="nucleotide sequence ID" value="NC_014507.1"/>
</dbReference>
<dbReference type="PANTHER" id="PTHR36216:SF1">
    <property type="entry name" value="HTH ARSR-TYPE DOMAIN-CONTAINING PROTEIN"/>
    <property type="match status" value="1"/>
</dbReference>
<dbReference type="Proteomes" id="UP000006565">
    <property type="component" value="Chromosome"/>
</dbReference>
<dbReference type="OrthoDB" id="28610at2157"/>
<dbReference type="eggNOG" id="arCOG02611">
    <property type="taxonomic scope" value="Archaea"/>
</dbReference>
<evidence type="ECO:0000313" key="4">
    <source>
        <dbReference type="Proteomes" id="UP000006565"/>
    </source>
</evidence>
<keyword evidence="1" id="KW-0812">Transmembrane</keyword>